<evidence type="ECO:0000256" key="1">
    <source>
        <dbReference type="SAM" id="Phobius"/>
    </source>
</evidence>
<keyword evidence="1" id="KW-0812">Transmembrane</keyword>
<evidence type="ECO:0000313" key="2">
    <source>
        <dbReference type="EMBL" id="SPJ29569.1"/>
    </source>
</evidence>
<accession>A0A2R8CAW2</accession>
<proteinExistence type="predicted"/>
<feature type="transmembrane region" description="Helical" evidence="1">
    <location>
        <begin position="55"/>
        <end position="78"/>
    </location>
</feature>
<feature type="transmembrane region" description="Helical" evidence="1">
    <location>
        <begin position="24"/>
        <end position="43"/>
    </location>
</feature>
<dbReference type="EMBL" id="ONZG01000007">
    <property type="protein sequence ID" value="SPJ29569.1"/>
    <property type="molecule type" value="Genomic_DNA"/>
</dbReference>
<keyword evidence="1" id="KW-1133">Transmembrane helix</keyword>
<name>A0A2R8CAW2_9RHOB</name>
<keyword evidence="1" id="KW-0472">Membrane</keyword>
<protein>
    <recommendedName>
        <fullName evidence="4">YcxB-like protein domain-containing protein</fullName>
    </recommendedName>
</protein>
<dbReference type="RefSeq" id="WP_125133696.1">
    <property type="nucleotide sequence ID" value="NZ_ONZG01000007.1"/>
</dbReference>
<reference evidence="3" key="1">
    <citation type="submission" date="2018-03" db="EMBL/GenBank/DDBJ databases">
        <authorList>
            <person name="Rodrigo-Torres L."/>
            <person name="Arahal R. D."/>
            <person name="Lucena T."/>
        </authorList>
    </citation>
    <scope>NUCLEOTIDE SEQUENCE [LARGE SCALE GENOMIC DNA]</scope>
    <source>
        <strain evidence="3">CECT 7615</strain>
    </source>
</reference>
<evidence type="ECO:0008006" key="4">
    <source>
        <dbReference type="Google" id="ProtNLM"/>
    </source>
</evidence>
<keyword evidence="3" id="KW-1185">Reference proteome</keyword>
<dbReference type="AlphaFoldDB" id="A0A2R8CAW2"/>
<dbReference type="Proteomes" id="UP000244898">
    <property type="component" value="Unassembled WGS sequence"/>
</dbReference>
<gene>
    <name evidence="2" type="ORF">TRM7615_03089</name>
</gene>
<evidence type="ECO:0000313" key="3">
    <source>
        <dbReference type="Proteomes" id="UP000244898"/>
    </source>
</evidence>
<organism evidence="2 3">
    <name type="scientific">Falsiruegeria mediterranea M17</name>
    <dbReference type="NCBI Taxonomy" id="1200281"/>
    <lineage>
        <taxon>Bacteria</taxon>
        <taxon>Pseudomonadati</taxon>
        <taxon>Pseudomonadota</taxon>
        <taxon>Alphaproteobacteria</taxon>
        <taxon>Rhodobacterales</taxon>
        <taxon>Roseobacteraceae</taxon>
        <taxon>Falsiruegeria</taxon>
    </lineage>
</organism>
<sequence>MTEYSRTTLPPIERFEHVFGQRRPLGWIVFSMITLVSNLYLIWPSWPLTWPETIAGGVTLVFVCLSPLCLVAGVWIIFKELLRRQRGQLLPPLEQVEVVVDSSGIFHISQGVTGHIAWHAILSVDEREGMYFLQVKKEGGIGSAVIAPWIFDQDERVRVFAVMDHYLPGWQKMKPV</sequence>